<dbReference type="SUPFAM" id="SSF48592">
    <property type="entry name" value="GroEL equatorial domain-like"/>
    <property type="match status" value="1"/>
</dbReference>
<comment type="subunit">
    <text evidence="3">Component of the T-complex protein 1 (TCP1) complex.</text>
</comment>
<dbReference type="Gene3D" id="3.30.260.10">
    <property type="entry name" value="TCP-1-like chaperonin intermediate domain"/>
    <property type="match status" value="1"/>
</dbReference>
<evidence type="ECO:0000256" key="3">
    <source>
        <dbReference type="ARBA" id="ARBA00011381"/>
    </source>
</evidence>
<dbReference type="NCBIfam" id="NF041083">
    <property type="entry name" value="thermosome_beta"/>
    <property type="match status" value="1"/>
</dbReference>
<dbReference type="Proteomes" id="UP001211065">
    <property type="component" value="Unassembled WGS sequence"/>
</dbReference>
<evidence type="ECO:0000313" key="15">
    <source>
        <dbReference type="Proteomes" id="UP001211065"/>
    </source>
</evidence>
<evidence type="ECO:0000256" key="4">
    <source>
        <dbReference type="ARBA" id="ARBA00011531"/>
    </source>
</evidence>
<dbReference type="InterPro" id="IPR012719">
    <property type="entry name" value="Chap_CCT_gamma"/>
</dbReference>
<dbReference type="SUPFAM" id="SSF52029">
    <property type="entry name" value="GroEL apical domain-like"/>
    <property type="match status" value="1"/>
</dbReference>
<dbReference type="InterPro" id="IPR002194">
    <property type="entry name" value="Chaperonin_TCP-1_CS"/>
</dbReference>
<dbReference type="NCBIfam" id="TIGR02344">
    <property type="entry name" value="chap_CCT_gamma"/>
    <property type="match status" value="1"/>
</dbReference>
<dbReference type="EMBL" id="JADGJW010000961">
    <property type="protein sequence ID" value="KAJ3209069.1"/>
    <property type="molecule type" value="Genomic_DNA"/>
</dbReference>
<dbReference type="FunFam" id="1.10.560.10:FF:000085">
    <property type="entry name" value="T-complex protein 1 subunit gamma"/>
    <property type="match status" value="1"/>
</dbReference>
<comment type="similarity">
    <text evidence="2 11">Belongs to the TCP-1 chaperonin family.</text>
</comment>
<dbReference type="InterPro" id="IPR017998">
    <property type="entry name" value="Chaperone_TCP-1"/>
</dbReference>
<keyword evidence="6" id="KW-0963">Cytoplasm</keyword>
<dbReference type="SUPFAM" id="SSF54849">
    <property type="entry name" value="GroEL-intermediate domain like"/>
    <property type="match status" value="1"/>
</dbReference>
<evidence type="ECO:0000313" key="14">
    <source>
        <dbReference type="EMBL" id="KAJ3209069.1"/>
    </source>
</evidence>
<dbReference type="GO" id="GO:0016887">
    <property type="term" value="F:ATP hydrolysis activity"/>
    <property type="evidence" value="ECO:0007669"/>
    <property type="project" value="InterPro"/>
</dbReference>
<dbReference type="AlphaFoldDB" id="A0AAD5XVS4"/>
<evidence type="ECO:0000256" key="8">
    <source>
        <dbReference type="ARBA" id="ARBA00022840"/>
    </source>
</evidence>
<evidence type="ECO:0000256" key="1">
    <source>
        <dbReference type="ARBA" id="ARBA00004496"/>
    </source>
</evidence>
<protein>
    <recommendedName>
        <fullName evidence="5 12">T-complex protein 1 subunit gamma</fullName>
    </recommendedName>
</protein>
<name>A0AAD5XVS4_9FUNG</name>
<dbReference type="InterPro" id="IPR053374">
    <property type="entry name" value="TCP-1_chaperonin"/>
</dbReference>
<keyword evidence="15" id="KW-1185">Reference proteome</keyword>
<dbReference type="GO" id="GO:0005832">
    <property type="term" value="C:chaperonin-containing T-complex"/>
    <property type="evidence" value="ECO:0007669"/>
    <property type="project" value="UniProtKB-ARBA"/>
</dbReference>
<accession>A0AAD5XVS4</accession>
<keyword evidence="7 11" id="KW-0547">Nucleotide-binding</keyword>
<dbReference type="FunFam" id="3.50.7.10:FF:000005">
    <property type="entry name" value="T-complex protein 1 subunit gamma"/>
    <property type="match status" value="1"/>
</dbReference>
<dbReference type="PROSITE" id="PS00750">
    <property type="entry name" value="TCP1_1"/>
    <property type="match status" value="1"/>
</dbReference>
<comment type="subcellular location">
    <subcellularLocation>
        <location evidence="1">Cytoplasm</location>
    </subcellularLocation>
</comment>
<evidence type="ECO:0000256" key="12">
    <source>
        <dbReference type="RuleBase" id="RU004191"/>
    </source>
</evidence>
<comment type="caution">
    <text evidence="14">The sequence shown here is derived from an EMBL/GenBank/DDBJ whole genome shotgun (WGS) entry which is preliminary data.</text>
</comment>
<dbReference type="GO" id="GO:0051082">
    <property type="term" value="F:unfolded protein binding"/>
    <property type="evidence" value="ECO:0007669"/>
    <property type="project" value="InterPro"/>
</dbReference>
<proteinExistence type="inferred from homology"/>
<gene>
    <name evidence="14" type="primary">CCT3</name>
    <name evidence="14" type="ORF">HK099_008594</name>
</gene>
<dbReference type="CDD" id="cd03337">
    <property type="entry name" value="TCP1_gamma"/>
    <property type="match status" value="1"/>
</dbReference>
<dbReference type="InterPro" id="IPR054827">
    <property type="entry name" value="thermosome_alpha"/>
</dbReference>
<dbReference type="FunFam" id="1.10.560.10:FF:000073">
    <property type="entry name" value="T-complex protein 1 subunit gamma"/>
    <property type="match status" value="1"/>
</dbReference>
<dbReference type="GO" id="GO:0140662">
    <property type="term" value="F:ATP-dependent protein folding chaperone"/>
    <property type="evidence" value="ECO:0007669"/>
    <property type="project" value="InterPro"/>
</dbReference>
<comment type="subunit">
    <text evidence="4">Heterooligomeric complex of about 850 to 900 kDa that forms two stacked rings, 12 to 16 nm in diameter.</text>
</comment>
<evidence type="ECO:0000256" key="9">
    <source>
        <dbReference type="ARBA" id="ARBA00023186"/>
    </source>
</evidence>
<dbReference type="PRINTS" id="PR00304">
    <property type="entry name" value="TCOMPLEXTCP1"/>
</dbReference>
<dbReference type="NCBIfam" id="NF041082">
    <property type="entry name" value="thermosome_alpha"/>
    <property type="match status" value="1"/>
</dbReference>
<evidence type="ECO:0000256" key="11">
    <source>
        <dbReference type="RuleBase" id="RU004187"/>
    </source>
</evidence>
<dbReference type="InterPro" id="IPR027409">
    <property type="entry name" value="GroEL-like_apical_dom_sf"/>
</dbReference>
<dbReference type="PROSITE" id="PS00751">
    <property type="entry name" value="TCP1_2"/>
    <property type="match status" value="1"/>
</dbReference>
<dbReference type="InterPro" id="IPR027410">
    <property type="entry name" value="TCP-1-like_intermed_sf"/>
</dbReference>
<dbReference type="InterPro" id="IPR027413">
    <property type="entry name" value="GROEL-like_equatorial_sf"/>
</dbReference>
<evidence type="ECO:0000256" key="7">
    <source>
        <dbReference type="ARBA" id="ARBA00022741"/>
    </source>
</evidence>
<dbReference type="PANTHER" id="PTHR11353">
    <property type="entry name" value="CHAPERONIN"/>
    <property type="match status" value="1"/>
</dbReference>
<dbReference type="Pfam" id="PF00118">
    <property type="entry name" value="Cpn60_TCP1"/>
    <property type="match status" value="1"/>
</dbReference>
<dbReference type="Gene3D" id="1.10.560.10">
    <property type="entry name" value="GroEL-like equatorial domain"/>
    <property type="match status" value="1"/>
</dbReference>
<dbReference type="PROSITE" id="PS00995">
    <property type="entry name" value="TCP1_3"/>
    <property type="match status" value="1"/>
</dbReference>
<reference evidence="14" key="1">
    <citation type="submission" date="2020-05" db="EMBL/GenBank/DDBJ databases">
        <title>Phylogenomic resolution of chytrid fungi.</title>
        <authorList>
            <person name="Stajich J.E."/>
            <person name="Amses K."/>
            <person name="Simmons R."/>
            <person name="Seto K."/>
            <person name="Myers J."/>
            <person name="Bonds A."/>
            <person name="Quandt C.A."/>
            <person name="Barry K."/>
            <person name="Liu P."/>
            <person name="Grigoriev I."/>
            <person name="Longcore J.E."/>
            <person name="James T.Y."/>
        </authorList>
    </citation>
    <scope>NUCLEOTIDE SEQUENCE</scope>
    <source>
        <strain evidence="14">JEL0476</strain>
    </source>
</reference>
<feature type="region of interest" description="Disordered" evidence="13">
    <location>
        <begin position="544"/>
        <end position="569"/>
    </location>
</feature>
<sequence>MHQVTTKEFYPKGYGGGNVMVMNMNMQRETGRKAQTSNITAAKTVSDIIRTCLGPRAMLKMLLDPMGGIVLTNDGNAILREVEVAHPAAKSMIELSRTQDEEVGDGTTSVIILAGEVLSSALPYLERKIHPIVIIRAYKRALEDSLAIIESCSKKVDTENEAEMLDLIKSSIGTKFAAQWSELMCKLALKAVKTVCVETEIGQDLTKREIDIKRYARVEKIPGGEVEESCVLDGVMVNKDVTHPKMRRYIKNPRVVLLDCPLEYKKGESQTNVEVTDESHWARLLEIEEEQVKELCDQIIKLKPDLVFTEKGVSDLAQHYFIKANITAIRRVRKTDNNRIARATGATIVNRVEDLKESDVGTECGLFEIKKIGDEYFSYLVECKNPKACTVVLRGASKDIINEVERNLQDAMCVARNVYQHPSLCPGGGATEMTLSVKLAEKGKLIGGVEQWPYRALAEAFEVIPRTLIQNCGGNAIRILTQLKAKHASGEHTWGIDGCAGKVVDMKEYGVWEPYVVKAQTVKTAIESACLLLRVDDIVSGVSKKGENPSSAQAMQAAQDGEIPDAEGH</sequence>
<evidence type="ECO:0000256" key="13">
    <source>
        <dbReference type="SAM" id="MobiDB-lite"/>
    </source>
</evidence>
<evidence type="ECO:0000256" key="2">
    <source>
        <dbReference type="ARBA" id="ARBA00008020"/>
    </source>
</evidence>
<dbReference type="GO" id="GO:0005524">
    <property type="term" value="F:ATP binding"/>
    <property type="evidence" value="ECO:0007669"/>
    <property type="project" value="UniProtKB-KW"/>
</dbReference>
<organism evidence="14 15">
    <name type="scientific">Clydaea vesicula</name>
    <dbReference type="NCBI Taxonomy" id="447962"/>
    <lineage>
        <taxon>Eukaryota</taxon>
        <taxon>Fungi</taxon>
        <taxon>Fungi incertae sedis</taxon>
        <taxon>Chytridiomycota</taxon>
        <taxon>Chytridiomycota incertae sedis</taxon>
        <taxon>Chytridiomycetes</taxon>
        <taxon>Lobulomycetales</taxon>
        <taxon>Lobulomycetaceae</taxon>
        <taxon>Clydaea</taxon>
    </lineage>
</organism>
<comment type="function">
    <text evidence="10">Molecular chaperone; assists the folding of proteins upon ATP hydrolysis. Known to play a role, in vitro, in the folding of actin and tubulin.</text>
</comment>
<dbReference type="InterPro" id="IPR002423">
    <property type="entry name" value="Cpn60/GroEL/TCP-1"/>
</dbReference>
<evidence type="ECO:0000256" key="5">
    <source>
        <dbReference type="ARBA" id="ARBA00017187"/>
    </source>
</evidence>
<keyword evidence="8 11" id="KW-0067">ATP-binding</keyword>
<evidence type="ECO:0000256" key="6">
    <source>
        <dbReference type="ARBA" id="ARBA00022490"/>
    </source>
</evidence>
<dbReference type="Gene3D" id="3.50.7.10">
    <property type="entry name" value="GroEL"/>
    <property type="match status" value="1"/>
</dbReference>
<keyword evidence="9 11" id="KW-0143">Chaperone</keyword>
<evidence type="ECO:0000256" key="10">
    <source>
        <dbReference type="ARBA" id="ARBA00024677"/>
    </source>
</evidence>